<dbReference type="EMBL" id="LR862145">
    <property type="protein sequence ID" value="CAD1826165.1"/>
    <property type="molecule type" value="Genomic_DNA"/>
</dbReference>
<evidence type="ECO:0000256" key="6">
    <source>
        <dbReference type="ARBA" id="ARBA00022786"/>
    </source>
</evidence>
<proteinExistence type="predicted"/>
<dbReference type="GO" id="GO:0061630">
    <property type="term" value="F:ubiquitin protein ligase activity"/>
    <property type="evidence" value="ECO:0007669"/>
    <property type="project" value="UniProtKB-EC"/>
</dbReference>
<sequence>MSSAASPSNPAPASPLTFWCHVCDMSVSLLPSPSPPLLCPHCRGDFLEEMDAPSSPPPPPPPPHLAHLLSDSSSDSSDPDPDADRDRDPDPAPAAQAYLRRLIRHLASSSSDDVPLPPLPRRGPSPAPPSSIAALPTVPLPRPPPPLRPPLPLRLHPPLALPPQLLPPLPLPAPFPLPADPPPTTHISIRFRTLLDAGGDDDDDDGARALRDALRRIRRRRRRPRPVEAASPTQMAQAETGSSAGPANSAETVTSQWPLEGAAAAAAAAGGGAGGAGAAGRLDDEGDAVMSSEPREEWFFD</sequence>
<feature type="compositionally biased region" description="Pro residues" evidence="8">
    <location>
        <begin position="54"/>
        <end position="64"/>
    </location>
</feature>
<organism evidence="10">
    <name type="scientific">Ananas comosus var. bracteatus</name>
    <name type="common">red pineapple</name>
    <dbReference type="NCBI Taxonomy" id="296719"/>
    <lineage>
        <taxon>Eukaryota</taxon>
        <taxon>Viridiplantae</taxon>
        <taxon>Streptophyta</taxon>
        <taxon>Embryophyta</taxon>
        <taxon>Tracheophyta</taxon>
        <taxon>Spermatophyta</taxon>
        <taxon>Magnoliopsida</taxon>
        <taxon>Liliopsida</taxon>
        <taxon>Poales</taxon>
        <taxon>Bromeliaceae</taxon>
        <taxon>Bromelioideae</taxon>
        <taxon>Ananas</taxon>
    </lineage>
</organism>
<evidence type="ECO:0000256" key="2">
    <source>
        <dbReference type="ARBA" id="ARBA00012483"/>
    </source>
</evidence>
<accession>A0A6V7P5R2</accession>
<evidence type="ECO:0000256" key="5">
    <source>
        <dbReference type="ARBA" id="ARBA00022771"/>
    </source>
</evidence>
<dbReference type="GO" id="GO:0008270">
    <property type="term" value="F:zinc ion binding"/>
    <property type="evidence" value="ECO:0007669"/>
    <property type="project" value="UniProtKB-KW"/>
</dbReference>
<evidence type="ECO:0000256" key="8">
    <source>
        <dbReference type="SAM" id="MobiDB-lite"/>
    </source>
</evidence>
<feature type="domain" description="E3 ubiquitin-protein ligase RNF126-like zinc-ribbon" evidence="9">
    <location>
        <begin position="17"/>
        <end position="50"/>
    </location>
</feature>
<evidence type="ECO:0000313" key="10">
    <source>
        <dbReference type="EMBL" id="CAD1826165.1"/>
    </source>
</evidence>
<dbReference type="PRINTS" id="PR01217">
    <property type="entry name" value="PRICHEXTENSN"/>
</dbReference>
<feature type="compositionally biased region" description="Low complexity" evidence="8">
    <location>
        <begin position="65"/>
        <end position="76"/>
    </location>
</feature>
<evidence type="ECO:0000256" key="1">
    <source>
        <dbReference type="ARBA" id="ARBA00000900"/>
    </source>
</evidence>
<feature type="compositionally biased region" description="Gly residues" evidence="8">
    <location>
        <begin position="269"/>
        <end position="278"/>
    </location>
</feature>
<comment type="catalytic activity">
    <reaction evidence="1">
        <text>S-ubiquitinyl-[E2 ubiquitin-conjugating enzyme]-L-cysteine + [acceptor protein]-L-lysine = [E2 ubiquitin-conjugating enzyme]-L-cysteine + N(6)-ubiquitinyl-[acceptor protein]-L-lysine.</text>
        <dbReference type="EC" id="2.3.2.27"/>
    </reaction>
</comment>
<dbReference type="Pfam" id="PF14369">
    <property type="entry name" value="Zn_ribbon_19"/>
    <property type="match status" value="1"/>
</dbReference>
<keyword evidence="6" id="KW-0833">Ubl conjugation pathway</keyword>
<name>A0A6V7P5R2_ANACO</name>
<feature type="compositionally biased region" description="Polar residues" evidence="8">
    <location>
        <begin position="231"/>
        <end position="257"/>
    </location>
</feature>
<keyword evidence="5" id="KW-0863">Zinc-finger</keyword>
<dbReference type="EC" id="2.3.2.27" evidence="2"/>
<feature type="compositionally biased region" description="Pro residues" evidence="8">
    <location>
        <begin position="138"/>
        <end position="151"/>
    </location>
</feature>
<evidence type="ECO:0000259" key="9">
    <source>
        <dbReference type="Pfam" id="PF14369"/>
    </source>
</evidence>
<feature type="region of interest" description="Disordered" evidence="8">
    <location>
        <begin position="46"/>
        <end position="151"/>
    </location>
</feature>
<keyword evidence="3" id="KW-0808">Transferase</keyword>
<evidence type="ECO:0000256" key="3">
    <source>
        <dbReference type="ARBA" id="ARBA00022679"/>
    </source>
</evidence>
<reference evidence="10" key="1">
    <citation type="submission" date="2020-07" db="EMBL/GenBank/DDBJ databases">
        <authorList>
            <person name="Lin J."/>
        </authorList>
    </citation>
    <scope>NUCLEOTIDE SEQUENCE</scope>
</reference>
<keyword evidence="4" id="KW-0479">Metal-binding</keyword>
<feature type="compositionally biased region" description="Pro residues" evidence="8">
    <location>
        <begin position="115"/>
        <end position="129"/>
    </location>
</feature>
<keyword evidence="7" id="KW-0862">Zinc</keyword>
<dbReference type="InterPro" id="IPR039525">
    <property type="entry name" value="RNF126-like_zinc-ribbon"/>
</dbReference>
<protein>
    <recommendedName>
        <fullName evidence="2">RING-type E3 ubiquitin transferase</fullName>
        <ecNumber evidence="2">2.3.2.27</ecNumber>
    </recommendedName>
</protein>
<gene>
    <name evidence="10" type="ORF">CB5_LOCUS9376</name>
</gene>
<evidence type="ECO:0000256" key="4">
    <source>
        <dbReference type="ARBA" id="ARBA00022723"/>
    </source>
</evidence>
<feature type="region of interest" description="Disordered" evidence="8">
    <location>
        <begin position="215"/>
        <end position="301"/>
    </location>
</feature>
<dbReference type="AlphaFoldDB" id="A0A6V7P5R2"/>
<evidence type="ECO:0000256" key="7">
    <source>
        <dbReference type="ARBA" id="ARBA00022833"/>
    </source>
</evidence>